<organism evidence="2 3">
    <name type="scientific">Sphingomonas oligophenolica</name>
    <dbReference type="NCBI Taxonomy" id="301154"/>
    <lineage>
        <taxon>Bacteria</taxon>
        <taxon>Pseudomonadati</taxon>
        <taxon>Pseudomonadota</taxon>
        <taxon>Alphaproteobacteria</taxon>
        <taxon>Sphingomonadales</taxon>
        <taxon>Sphingomonadaceae</taxon>
        <taxon>Sphingomonas</taxon>
    </lineage>
</organism>
<protein>
    <submittedName>
        <fullName evidence="2">DUF2490 domain-containing protein</fullName>
    </submittedName>
</protein>
<evidence type="ECO:0000313" key="2">
    <source>
        <dbReference type="EMBL" id="MEN2792287.1"/>
    </source>
</evidence>
<evidence type="ECO:0000256" key="1">
    <source>
        <dbReference type="SAM" id="SignalP"/>
    </source>
</evidence>
<sequence length="220" mass="24124">MNRYHLIAAGLFATAPASVAAQRVQPWPTIFVSAPVARGWSASGELVNRVSGDPARPSQLEARLQLGRHLSGSVTLWAGYVHVVTYHLGQPAGIENQSVEQLNWAMGSVLGVTISSRTRLEQRFQRGADATNWRLRAQLRLALPVARNGTSLVAWTEPFVALNHTSANRETFDQIRNFIGVSVPVAKHVEVEVGYLNQYLHRPSGDVSIDAVPVTLNVRF</sequence>
<dbReference type="EMBL" id="JBDIME010000026">
    <property type="protein sequence ID" value="MEN2792287.1"/>
    <property type="molecule type" value="Genomic_DNA"/>
</dbReference>
<keyword evidence="3" id="KW-1185">Reference proteome</keyword>
<feature type="signal peptide" evidence="1">
    <location>
        <begin position="1"/>
        <end position="20"/>
    </location>
</feature>
<accession>A0ABU9Y9A9</accession>
<keyword evidence="1" id="KW-0732">Signal</keyword>
<comment type="caution">
    <text evidence="2">The sequence shown here is derived from an EMBL/GenBank/DDBJ whole genome shotgun (WGS) entry which is preliminary data.</text>
</comment>
<dbReference type="Pfam" id="PF10677">
    <property type="entry name" value="DUF2490"/>
    <property type="match status" value="1"/>
</dbReference>
<dbReference type="Proteomes" id="UP001419910">
    <property type="component" value="Unassembled WGS sequence"/>
</dbReference>
<dbReference type="InterPro" id="IPR019619">
    <property type="entry name" value="DUF2490"/>
</dbReference>
<evidence type="ECO:0000313" key="3">
    <source>
        <dbReference type="Proteomes" id="UP001419910"/>
    </source>
</evidence>
<proteinExistence type="predicted"/>
<reference evidence="2 3" key="1">
    <citation type="submission" date="2024-05" db="EMBL/GenBank/DDBJ databases">
        <authorList>
            <person name="Liu Q."/>
            <person name="Xin Y.-H."/>
        </authorList>
    </citation>
    <scope>NUCLEOTIDE SEQUENCE [LARGE SCALE GENOMIC DNA]</scope>
    <source>
        <strain evidence="2 3">CGMCC 1.10181</strain>
    </source>
</reference>
<dbReference type="RefSeq" id="WP_343893006.1">
    <property type="nucleotide sequence ID" value="NZ_BAAAEH010000067.1"/>
</dbReference>
<name>A0ABU9Y9A9_9SPHN</name>
<feature type="chain" id="PRO_5046199050" evidence="1">
    <location>
        <begin position="21"/>
        <end position="220"/>
    </location>
</feature>
<gene>
    <name evidence="2" type="ORF">ABC974_21830</name>
</gene>